<evidence type="ECO:0000313" key="5">
    <source>
        <dbReference type="EMBL" id="GIH06433.1"/>
    </source>
</evidence>
<dbReference type="AlphaFoldDB" id="A0A8J3VHZ3"/>
<dbReference type="PROSITE" id="PS50893">
    <property type="entry name" value="ABC_TRANSPORTER_2"/>
    <property type="match status" value="1"/>
</dbReference>
<dbReference type="GO" id="GO:0005524">
    <property type="term" value="F:ATP binding"/>
    <property type="evidence" value="ECO:0007669"/>
    <property type="project" value="UniProtKB-KW"/>
</dbReference>
<evidence type="ECO:0000256" key="3">
    <source>
        <dbReference type="ARBA" id="ARBA00022840"/>
    </source>
</evidence>
<accession>A0A8J3VHZ3</accession>
<sequence length="246" mass="26531">MLTIKDLSVRYPTGTLALDGVSLSLAAGEFVAIVGPSGCGKSTLLKVAAGLLAPTEGSVAKTSDHIGFVFQDPTLLPWRSVRKNVELIGELRGMSRDDRQKAATEAIAKVGLSDFAQDRPSTLSGGMRMRASLARTLITRPELMLFDEPFGALDELTRAKLCDDVQTLFVADQFAGLLVTHSISEAVYLAERVLVMTDRPGRFAGEVPVPFDYPRPPDIRYTPEFAKTTAGVYSLLQPPSTSEDGK</sequence>
<dbReference type="PANTHER" id="PTHR42788">
    <property type="entry name" value="TAURINE IMPORT ATP-BINDING PROTEIN-RELATED"/>
    <property type="match status" value="1"/>
</dbReference>
<evidence type="ECO:0000256" key="2">
    <source>
        <dbReference type="ARBA" id="ARBA00022741"/>
    </source>
</evidence>
<name>A0A8J3VHZ3_9ACTN</name>
<dbReference type="SUPFAM" id="SSF52540">
    <property type="entry name" value="P-loop containing nucleoside triphosphate hydrolases"/>
    <property type="match status" value="1"/>
</dbReference>
<evidence type="ECO:0000256" key="1">
    <source>
        <dbReference type="ARBA" id="ARBA00022448"/>
    </source>
</evidence>
<dbReference type="GO" id="GO:0016887">
    <property type="term" value="F:ATP hydrolysis activity"/>
    <property type="evidence" value="ECO:0007669"/>
    <property type="project" value="InterPro"/>
</dbReference>
<dbReference type="InterPro" id="IPR017871">
    <property type="entry name" value="ABC_transporter-like_CS"/>
</dbReference>
<dbReference type="EMBL" id="BONY01000027">
    <property type="protein sequence ID" value="GIH06433.1"/>
    <property type="molecule type" value="Genomic_DNA"/>
</dbReference>
<feature type="domain" description="ABC transporter" evidence="4">
    <location>
        <begin position="2"/>
        <end position="223"/>
    </location>
</feature>
<keyword evidence="1" id="KW-0813">Transport</keyword>
<gene>
    <name evidence="5" type="ORF">Rhe02_45000</name>
</gene>
<dbReference type="Pfam" id="PF00005">
    <property type="entry name" value="ABC_tran"/>
    <property type="match status" value="1"/>
</dbReference>
<dbReference type="SMART" id="SM00382">
    <property type="entry name" value="AAA"/>
    <property type="match status" value="1"/>
</dbReference>
<dbReference type="InterPro" id="IPR003593">
    <property type="entry name" value="AAA+_ATPase"/>
</dbReference>
<keyword evidence="2" id="KW-0547">Nucleotide-binding</keyword>
<comment type="caution">
    <text evidence="5">The sequence shown here is derived from an EMBL/GenBank/DDBJ whole genome shotgun (WGS) entry which is preliminary data.</text>
</comment>
<protein>
    <submittedName>
        <fullName evidence="5">ABC transporter ATP-binding protein</fullName>
    </submittedName>
</protein>
<keyword evidence="3 5" id="KW-0067">ATP-binding</keyword>
<dbReference type="Proteomes" id="UP000612899">
    <property type="component" value="Unassembled WGS sequence"/>
</dbReference>
<organism evidence="5 6">
    <name type="scientific">Rhizocola hellebori</name>
    <dbReference type="NCBI Taxonomy" id="1392758"/>
    <lineage>
        <taxon>Bacteria</taxon>
        <taxon>Bacillati</taxon>
        <taxon>Actinomycetota</taxon>
        <taxon>Actinomycetes</taxon>
        <taxon>Micromonosporales</taxon>
        <taxon>Micromonosporaceae</taxon>
        <taxon>Rhizocola</taxon>
    </lineage>
</organism>
<dbReference type="PROSITE" id="PS00211">
    <property type="entry name" value="ABC_TRANSPORTER_1"/>
    <property type="match status" value="1"/>
</dbReference>
<dbReference type="InterPro" id="IPR050166">
    <property type="entry name" value="ABC_transporter_ATP-bind"/>
</dbReference>
<dbReference type="PANTHER" id="PTHR42788:SF20">
    <property type="entry name" value="ABC TRANSPORTER ATP-BINDING PROTEIN"/>
    <property type="match status" value="1"/>
</dbReference>
<reference evidence="5" key="1">
    <citation type="submission" date="2021-01" db="EMBL/GenBank/DDBJ databases">
        <title>Whole genome shotgun sequence of Rhizocola hellebori NBRC 109834.</title>
        <authorList>
            <person name="Komaki H."/>
            <person name="Tamura T."/>
        </authorList>
    </citation>
    <scope>NUCLEOTIDE SEQUENCE</scope>
    <source>
        <strain evidence="5">NBRC 109834</strain>
    </source>
</reference>
<dbReference type="CDD" id="cd03293">
    <property type="entry name" value="ABC_NrtD_SsuB_transporters"/>
    <property type="match status" value="1"/>
</dbReference>
<dbReference type="Gene3D" id="3.40.50.300">
    <property type="entry name" value="P-loop containing nucleotide triphosphate hydrolases"/>
    <property type="match status" value="1"/>
</dbReference>
<dbReference type="InterPro" id="IPR003439">
    <property type="entry name" value="ABC_transporter-like_ATP-bd"/>
</dbReference>
<dbReference type="InterPro" id="IPR027417">
    <property type="entry name" value="P-loop_NTPase"/>
</dbReference>
<evidence type="ECO:0000259" key="4">
    <source>
        <dbReference type="PROSITE" id="PS50893"/>
    </source>
</evidence>
<keyword evidence="6" id="KW-1185">Reference proteome</keyword>
<proteinExistence type="predicted"/>
<evidence type="ECO:0000313" key="6">
    <source>
        <dbReference type="Proteomes" id="UP000612899"/>
    </source>
</evidence>